<name>A0ABW1NK98_9ACTN</name>
<organism evidence="2 3">
    <name type="scientific">Sphaerisporangium aureirubrum</name>
    <dbReference type="NCBI Taxonomy" id="1544736"/>
    <lineage>
        <taxon>Bacteria</taxon>
        <taxon>Bacillati</taxon>
        <taxon>Actinomycetota</taxon>
        <taxon>Actinomycetes</taxon>
        <taxon>Streptosporangiales</taxon>
        <taxon>Streptosporangiaceae</taxon>
        <taxon>Sphaerisporangium</taxon>
    </lineage>
</organism>
<evidence type="ECO:0000313" key="2">
    <source>
        <dbReference type="EMBL" id="MFC6083595.1"/>
    </source>
</evidence>
<feature type="domain" description="STAS" evidence="1">
    <location>
        <begin position="41"/>
        <end position="114"/>
    </location>
</feature>
<dbReference type="Proteomes" id="UP001596137">
    <property type="component" value="Unassembled WGS sequence"/>
</dbReference>
<comment type="caution">
    <text evidence="2">The sequence shown here is derived from an EMBL/GenBank/DDBJ whole genome shotgun (WGS) entry which is preliminary data.</text>
</comment>
<dbReference type="Pfam" id="PF13466">
    <property type="entry name" value="STAS_2"/>
    <property type="match status" value="1"/>
</dbReference>
<gene>
    <name evidence="2" type="ORF">ACFP1K_20670</name>
</gene>
<protein>
    <submittedName>
        <fullName evidence="2">STAS domain-containing protein</fullName>
    </submittedName>
</protein>
<dbReference type="SUPFAM" id="SSF52091">
    <property type="entry name" value="SpoIIaa-like"/>
    <property type="match status" value="1"/>
</dbReference>
<dbReference type="RefSeq" id="WP_380755733.1">
    <property type="nucleotide sequence ID" value="NZ_JBHSRF010000030.1"/>
</dbReference>
<proteinExistence type="predicted"/>
<dbReference type="PROSITE" id="PS50801">
    <property type="entry name" value="STAS"/>
    <property type="match status" value="1"/>
</dbReference>
<dbReference type="Gene3D" id="3.30.750.24">
    <property type="entry name" value="STAS domain"/>
    <property type="match status" value="1"/>
</dbReference>
<dbReference type="InterPro" id="IPR002645">
    <property type="entry name" value="STAS_dom"/>
</dbReference>
<dbReference type="EMBL" id="JBHSRF010000030">
    <property type="protein sequence ID" value="MFC6083595.1"/>
    <property type="molecule type" value="Genomic_DNA"/>
</dbReference>
<evidence type="ECO:0000259" key="1">
    <source>
        <dbReference type="PROSITE" id="PS50801"/>
    </source>
</evidence>
<evidence type="ECO:0000313" key="3">
    <source>
        <dbReference type="Proteomes" id="UP001596137"/>
    </source>
</evidence>
<keyword evidence="3" id="KW-1185">Reference proteome</keyword>
<sequence>MNTTGTPGIPGPVLAPVIALIPRTAARCPLLVTPLPDRAGLRIEGELDCATLPVLTRALASIGGGDFSVDLSGLTFTDVGGLRALVTTAGLPDGRVLTLRSAPWHVRRLLYFTGWHRTPGLRLHAPPSPWPDPPWDHF</sequence>
<dbReference type="InterPro" id="IPR036513">
    <property type="entry name" value="STAS_dom_sf"/>
</dbReference>
<accession>A0ABW1NK98</accession>
<dbReference type="InterPro" id="IPR058548">
    <property type="entry name" value="MlaB-like_STAS"/>
</dbReference>
<reference evidence="3" key="1">
    <citation type="journal article" date="2019" name="Int. J. Syst. Evol. Microbiol.">
        <title>The Global Catalogue of Microorganisms (GCM) 10K type strain sequencing project: providing services to taxonomists for standard genome sequencing and annotation.</title>
        <authorList>
            <consortium name="The Broad Institute Genomics Platform"/>
            <consortium name="The Broad Institute Genome Sequencing Center for Infectious Disease"/>
            <person name="Wu L."/>
            <person name="Ma J."/>
        </authorList>
    </citation>
    <scope>NUCLEOTIDE SEQUENCE [LARGE SCALE GENOMIC DNA]</scope>
    <source>
        <strain evidence="3">JCM 30346</strain>
    </source>
</reference>
<dbReference type="CDD" id="cd07043">
    <property type="entry name" value="STAS_anti-anti-sigma_factors"/>
    <property type="match status" value="1"/>
</dbReference>